<organism evidence="2 3">
    <name type="scientific">Pyronema omphalodes (strain CBS 100304)</name>
    <name type="common">Pyronema confluens</name>
    <dbReference type="NCBI Taxonomy" id="1076935"/>
    <lineage>
        <taxon>Eukaryota</taxon>
        <taxon>Fungi</taxon>
        <taxon>Dikarya</taxon>
        <taxon>Ascomycota</taxon>
        <taxon>Pezizomycotina</taxon>
        <taxon>Pezizomycetes</taxon>
        <taxon>Pezizales</taxon>
        <taxon>Pyronemataceae</taxon>
        <taxon>Pyronema</taxon>
    </lineage>
</organism>
<feature type="compositionally biased region" description="Basic and acidic residues" evidence="1">
    <location>
        <begin position="129"/>
        <end position="139"/>
    </location>
</feature>
<feature type="compositionally biased region" description="Low complexity" evidence="1">
    <location>
        <begin position="53"/>
        <end position="85"/>
    </location>
</feature>
<sequence>MHIPRHTPGLSFSGRFSRRHTSSSYSSSNDGDNDDIWSTTATAGGSRSRFSRRQSSSSSSSPSASSTSSKSSTSSSSTSSSSTSSSDDDSSDDLWSTAATAGRGKKNRKPSPSSPSSDILDYCPVCDSYEPRSGHDPRKAKSQPIMGRRNSLPNTNDGSRKVRFEQETVRREVDRNIHSVPESWPSSVYYLGDPWTIPLSRGNRGTGSRCLPLVERERRVLKERVKECRLYGNGHCECWERVTVNVPGRLRRVRSFWGDGVVKVSVATA</sequence>
<evidence type="ECO:0000313" key="2">
    <source>
        <dbReference type="EMBL" id="CCX08262.1"/>
    </source>
</evidence>
<dbReference type="Proteomes" id="UP000018144">
    <property type="component" value="Unassembled WGS sequence"/>
</dbReference>
<protein>
    <submittedName>
        <fullName evidence="2">Uncharacterized protein</fullName>
    </submittedName>
</protein>
<dbReference type="AlphaFoldDB" id="U4L1C3"/>
<feature type="region of interest" description="Disordered" evidence="1">
    <location>
        <begin position="1"/>
        <end position="163"/>
    </location>
</feature>
<evidence type="ECO:0000313" key="3">
    <source>
        <dbReference type="Proteomes" id="UP000018144"/>
    </source>
</evidence>
<gene>
    <name evidence="2" type="ORF">PCON_07855</name>
</gene>
<proteinExistence type="predicted"/>
<feature type="compositionally biased region" description="Polar residues" evidence="1">
    <location>
        <begin position="36"/>
        <end position="45"/>
    </location>
</feature>
<evidence type="ECO:0000256" key="1">
    <source>
        <dbReference type="SAM" id="MobiDB-lite"/>
    </source>
</evidence>
<dbReference type="EMBL" id="HF935404">
    <property type="protein sequence ID" value="CCX08262.1"/>
    <property type="molecule type" value="Genomic_DNA"/>
</dbReference>
<name>U4L1C3_PYROM</name>
<accession>U4L1C3</accession>
<keyword evidence="3" id="KW-1185">Reference proteome</keyword>
<dbReference type="OrthoDB" id="10522703at2759"/>
<reference evidence="2 3" key="1">
    <citation type="journal article" date="2013" name="PLoS Genet.">
        <title>The genome and development-dependent transcriptomes of Pyronema confluens: a window into fungal evolution.</title>
        <authorList>
            <person name="Traeger S."/>
            <person name="Altegoer F."/>
            <person name="Freitag M."/>
            <person name="Gabaldon T."/>
            <person name="Kempken F."/>
            <person name="Kumar A."/>
            <person name="Marcet-Houben M."/>
            <person name="Poggeler S."/>
            <person name="Stajich J.E."/>
            <person name="Nowrousian M."/>
        </authorList>
    </citation>
    <scope>NUCLEOTIDE SEQUENCE [LARGE SCALE GENOMIC DNA]</scope>
    <source>
        <strain evidence="3">CBS 100304</strain>
        <tissue evidence="2">Vegetative mycelium</tissue>
    </source>
</reference>